<dbReference type="SMART" id="SM00317">
    <property type="entry name" value="SET"/>
    <property type="match status" value="1"/>
</dbReference>
<feature type="domain" description="SET" evidence="2">
    <location>
        <begin position="274"/>
        <end position="380"/>
    </location>
</feature>
<feature type="region of interest" description="Disordered" evidence="1">
    <location>
        <begin position="72"/>
        <end position="119"/>
    </location>
</feature>
<dbReference type="AlphaFoldDB" id="A0A3M6VWF0"/>
<feature type="region of interest" description="Disordered" evidence="1">
    <location>
        <begin position="137"/>
        <end position="192"/>
    </location>
</feature>
<feature type="compositionally biased region" description="Acidic residues" evidence="1">
    <location>
        <begin position="147"/>
        <end position="167"/>
    </location>
</feature>
<accession>A0A3M6VWF0</accession>
<feature type="compositionally biased region" description="Basic and acidic residues" evidence="1">
    <location>
        <begin position="72"/>
        <end position="82"/>
    </location>
</feature>
<dbReference type="SUPFAM" id="SSF82199">
    <property type="entry name" value="SET domain"/>
    <property type="match status" value="1"/>
</dbReference>
<evidence type="ECO:0000259" key="2">
    <source>
        <dbReference type="PROSITE" id="PS50280"/>
    </source>
</evidence>
<dbReference type="InterPro" id="IPR001214">
    <property type="entry name" value="SET_dom"/>
</dbReference>
<dbReference type="Pfam" id="PF00856">
    <property type="entry name" value="SET"/>
    <property type="match status" value="1"/>
</dbReference>
<dbReference type="InterPro" id="IPR046341">
    <property type="entry name" value="SET_dom_sf"/>
</dbReference>
<feature type="region of interest" description="Disordered" evidence="1">
    <location>
        <begin position="1"/>
        <end position="54"/>
    </location>
</feature>
<feature type="compositionally biased region" description="Basic and acidic residues" evidence="1">
    <location>
        <begin position="42"/>
        <end position="54"/>
    </location>
</feature>
<dbReference type="GO" id="GO:0042054">
    <property type="term" value="F:histone methyltransferase activity"/>
    <property type="evidence" value="ECO:0007669"/>
    <property type="project" value="TreeGrafter"/>
</dbReference>
<feature type="compositionally biased region" description="Basic residues" evidence="1">
    <location>
        <begin position="95"/>
        <end position="116"/>
    </location>
</feature>
<evidence type="ECO:0000256" key="1">
    <source>
        <dbReference type="SAM" id="MobiDB-lite"/>
    </source>
</evidence>
<reference evidence="5 6" key="1">
    <citation type="submission" date="2018-06" db="EMBL/GenBank/DDBJ databases">
        <title>Comparative genomics of downy mildews reveals potential adaptations to biotrophy.</title>
        <authorList>
            <person name="Fletcher K."/>
            <person name="Klosterman S.J."/>
            <person name="Derevnina L."/>
            <person name="Martin F."/>
            <person name="Koike S."/>
            <person name="Reyes Chin-Wo S."/>
            <person name="Mou B."/>
            <person name="Michelmore R."/>
        </authorList>
    </citation>
    <scope>NUCLEOTIDE SEQUENCE [LARGE SCALE GENOMIC DNA]</scope>
    <source>
        <strain evidence="4 6">R13</strain>
        <strain evidence="3 5">R14</strain>
    </source>
</reference>
<dbReference type="PANTHER" id="PTHR45660:SF13">
    <property type="entry name" value="HISTONE-LYSINE N-METHYLTRANSFERASE SETMAR"/>
    <property type="match status" value="1"/>
</dbReference>
<keyword evidence="5" id="KW-1185">Reference proteome</keyword>
<protein>
    <recommendedName>
        <fullName evidence="2">SET domain-containing protein</fullName>
    </recommendedName>
</protein>
<gene>
    <name evidence="4" type="ORF">DD237_008447</name>
    <name evidence="3" type="ORF">DD238_002471</name>
</gene>
<dbReference type="EMBL" id="QLLG01000017">
    <property type="protein sequence ID" value="RMX69670.1"/>
    <property type="molecule type" value="Genomic_DNA"/>
</dbReference>
<dbReference type="EMBL" id="QKXF01000494">
    <property type="protein sequence ID" value="RQM11013.1"/>
    <property type="molecule type" value="Genomic_DNA"/>
</dbReference>
<dbReference type="GO" id="GO:0003690">
    <property type="term" value="F:double-stranded DNA binding"/>
    <property type="evidence" value="ECO:0007669"/>
    <property type="project" value="TreeGrafter"/>
</dbReference>
<proteinExistence type="predicted"/>
<dbReference type="Proteomes" id="UP000286097">
    <property type="component" value="Unassembled WGS sequence"/>
</dbReference>
<dbReference type="Proteomes" id="UP000282087">
    <property type="component" value="Unassembled WGS sequence"/>
</dbReference>
<sequence>MTPTTASTNDEEKGAGTREIMQNWAKYVPDEWPPPDDVVPAEPKEEEYPNRREYGSAVHLRTRVMKQWKKNYERAKRAKEPQPDLSAIDTEAQLKKRSRHGKDRLGLSKKSRKKGIPRVPYARGNQVWCSNRRVPIYPRRGKKTDGQDFEDELNSEEEIGEEDESDGKEEAAKEVDLTQEGSGEEEPTPGTRQWILQNHDVGQRVAWPSDVQYVTTMQNPDKITFDNRDVREEKCGCKDRCDIATCLNAVEEQVCETGTCTPGVKACDNRFRQRRMQLKMTRTGIGVMAARHIPAGAVVCQYWGKCTRNPAYTVQLRQRDTQGRRVYVSAEDCGSIARFIEHSCTLNTHFREIRGRQRVVVSLVAQEDIPTGTEITVDYTGQEQSALWFHCQCQAYQKENQDTIQQTKIKLEAQEAANGGESRSE</sequence>
<organism evidence="3 5">
    <name type="scientific">Peronospora effusa</name>
    <dbReference type="NCBI Taxonomy" id="542832"/>
    <lineage>
        <taxon>Eukaryota</taxon>
        <taxon>Sar</taxon>
        <taxon>Stramenopiles</taxon>
        <taxon>Oomycota</taxon>
        <taxon>Peronosporomycetes</taxon>
        <taxon>Peronosporales</taxon>
        <taxon>Peronosporaceae</taxon>
        <taxon>Peronospora</taxon>
    </lineage>
</organism>
<name>A0A3M6VWF0_9STRA</name>
<dbReference type="PANTHER" id="PTHR45660">
    <property type="entry name" value="HISTONE-LYSINE N-METHYLTRANSFERASE SETMAR"/>
    <property type="match status" value="1"/>
</dbReference>
<evidence type="ECO:0000313" key="3">
    <source>
        <dbReference type="EMBL" id="RMX69670.1"/>
    </source>
</evidence>
<dbReference type="STRING" id="542832.A0A3M6VWF0"/>
<evidence type="ECO:0000313" key="4">
    <source>
        <dbReference type="EMBL" id="RQM11013.1"/>
    </source>
</evidence>
<dbReference type="VEuPathDB" id="FungiDB:DD237_008447"/>
<comment type="caution">
    <text evidence="3">The sequence shown here is derived from an EMBL/GenBank/DDBJ whole genome shotgun (WGS) entry which is preliminary data.</text>
</comment>
<dbReference type="PROSITE" id="PS50280">
    <property type="entry name" value="SET"/>
    <property type="match status" value="1"/>
</dbReference>
<dbReference type="InterPro" id="IPR051357">
    <property type="entry name" value="H3K9_HMTase_SUVAR3-9"/>
</dbReference>
<evidence type="ECO:0000313" key="5">
    <source>
        <dbReference type="Proteomes" id="UP000282087"/>
    </source>
</evidence>
<dbReference type="Gene3D" id="2.170.270.10">
    <property type="entry name" value="SET domain"/>
    <property type="match status" value="1"/>
</dbReference>
<evidence type="ECO:0000313" key="6">
    <source>
        <dbReference type="Proteomes" id="UP000286097"/>
    </source>
</evidence>